<feature type="non-terminal residue" evidence="1">
    <location>
        <position position="129"/>
    </location>
</feature>
<feature type="non-terminal residue" evidence="1">
    <location>
        <position position="1"/>
    </location>
</feature>
<comment type="caution">
    <text evidence="1">The sequence shown here is derived from an EMBL/GenBank/DDBJ whole genome shotgun (WGS) entry which is preliminary data.</text>
</comment>
<proteinExistence type="predicted"/>
<accession>T1CH30</accession>
<dbReference type="EMBL" id="AUZX01000061">
    <property type="protein sequence ID" value="EQD81198.1"/>
    <property type="molecule type" value="Genomic_DNA"/>
</dbReference>
<evidence type="ECO:0000313" key="1">
    <source>
        <dbReference type="EMBL" id="EQD81198.1"/>
    </source>
</evidence>
<sequence length="129" mass="13909">SASDSDGRARAPGRLVALAVAGLAASSAWAGPQAQLTVQYDRPVHAVSPTLYGLMTEEINHSYDGGLYAELIRDRVFFRREAHQFVKVWSVDQNAADGISISIDNRTGPSRALPYSLRLTAAKAGRHDS</sequence>
<organism evidence="1">
    <name type="scientific">mine drainage metagenome</name>
    <dbReference type="NCBI Taxonomy" id="410659"/>
    <lineage>
        <taxon>unclassified sequences</taxon>
        <taxon>metagenomes</taxon>
        <taxon>ecological metagenomes</taxon>
    </lineage>
</organism>
<name>T1CH30_9ZZZZ</name>
<gene>
    <name evidence="1" type="ORF">B1A_00081</name>
</gene>
<dbReference type="AlphaFoldDB" id="T1CH30"/>
<reference evidence="1" key="1">
    <citation type="submission" date="2013-08" db="EMBL/GenBank/DDBJ databases">
        <authorList>
            <person name="Mendez C."/>
            <person name="Richter M."/>
            <person name="Ferrer M."/>
            <person name="Sanchez J."/>
        </authorList>
    </citation>
    <scope>NUCLEOTIDE SEQUENCE</scope>
</reference>
<reference evidence="1" key="2">
    <citation type="journal article" date="2014" name="ISME J.">
        <title>Microbial stratification in low pH oxic and suboxic macroscopic growths along an acid mine drainage.</title>
        <authorList>
            <person name="Mendez-Garcia C."/>
            <person name="Mesa V."/>
            <person name="Sprenger R.R."/>
            <person name="Richter M."/>
            <person name="Diez M.S."/>
            <person name="Solano J."/>
            <person name="Bargiela R."/>
            <person name="Golyshina O.V."/>
            <person name="Manteca A."/>
            <person name="Ramos J.L."/>
            <person name="Gallego J.R."/>
            <person name="Llorente I."/>
            <person name="Martins Dos Santos V.A."/>
            <person name="Jensen O.N."/>
            <person name="Pelaez A.I."/>
            <person name="Sanchez J."/>
            <person name="Ferrer M."/>
        </authorList>
    </citation>
    <scope>NUCLEOTIDE SEQUENCE</scope>
</reference>
<protein>
    <submittedName>
        <fullName evidence="1">Alpha-L-arabinofuranosidase domain protein</fullName>
    </submittedName>
</protein>